<evidence type="ECO:0000313" key="11">
    <source>
        <dbReference type="EMBL" id="ESO98164.1"/>
    </source>
</evidence>
<keyword evidence="4" id="KW-0808">Transferase</keyword>
<evidence type="ECO:0000256" key="2">
    <source>
        <dbReference type="ARBA" id="ARBA00004922"/>
    </source>
</evidence>
<dbReference type="KEGG" id="lgi:LOTGIDRAFT_142999"/>
<evidence type="ECO:0000256" key="6">
    <source>
        <dbReference type="ARBA" id="ARBA00022968"/>
    </source>
</evidence>
<dbReference type="PANTHER" id="PTHR19297:SF181">
    <property type="entry name" value="PROTEIN XYLOSYLTRANSFERASE"/>
    <property type="match status" value="1"/>
</dbReference>
<feature type="non-terminal residue" evidence="11">
    <location>
        <position position="1"/>
    </location>
</feature>
<dbReference type="Pfam" id="PF02485">
    <property type="entry name" value="Branch"/>
    <property type="match status" value="1"/>
</dbReference>
<comment type="similarity">
    <text evidence="10">Belongs to the glycosyltransferase 14 family.</text>
</comment>
<accession>V4C8T6</accession>
<evidence type="ECO:0000313" key="12">
    <source>
        <dbReference type="Proteomes" id="UP000030746"/>
    </source>
</evidence>
<keyword evidence="7" id="KW-1133">Transmembrane helix</keyword>
<evidence type="ECO:0008006" key="13">
    <source>
        <dbReference type="Google" id="ProtNLM"/>
    </source>
</evidence>
<dbReference type="OMA" id="YIADRGF"/>
<sequence>NFLAMTQKCSLYKSVRRFRNKPVSTEEENFPIAMSILIHNNLEQFERLLKSLYHPQNVYCVHIDEKASPLFKAATKAIVNCFNNVFLVSKAINVVYASFSRLQADWNCLSDLRKHFVKWRYHINLAGSEFPLVSNPELVKILKLMNGSNDIRERYSQRITSRFSHKYVVTNGTIHKSKEKLLPPPYNLTIIKGLAYNTISREFVEYIFTNKAVQKLFNWSKDTYSPDEHFWSTVNDLYHNILLKSPGGFKGHPDDKNYFSRYINWITSLDRCHGNYTHNICVFTYGDLWYLQLKHQLIANKFDIRIDSLVFSCMEELVQNRTEHPRKLNPKHYRLGK</sequence>
<dbReference type="CTD" id="20234640"/>
<proteinExistence type="inferred from homology"/>
<evidence type="ECO:0000256" key="9">
    <source>
        <dbReference type="ARBA" id="ARBA00023180"/>
    </source>
</evidence>
<keyword evidence="12" id="KW-1185">Reference proteome</keyword>
<keyword evidence="5" id="KW-0812">Transmembrane</keyword>
<dbReference type="RefSeq" id="XP_009051146.1">
    <property type="nucleotide sequence ID" value="XM_009052898.1"/>
</dbReference>
<keyword evidence="8" id="KW-0472">Membrane</keyword>
<evidence type="ECO:0000256" key="10">
    <source>
        <dbReference type="ARBA" id="ARBA00038150"/>
    </source>
</evidence>
<name>V4C8T6_LOTGI</name>
<evidence type="ECO:0000256" key="4">
    <source>
        <dbReference type="ARBA" id="ARBA00022679"/>
    </source>
</evidence>
<dbReference type="GO" id="GO:0016020">
    <property type="term" value="C:membrane"/>
    <property type="evidence" value="ECO:0007669"/>
    <property type="project" value="UniProtKB-SubCell"/>
</dbReference>
<evidence type="ECO:0000256" key="8">
    <source>
        <dbReference type="ARBA" id="ARBA00023136"/>
    </source>
</evidence>
<evidence type="ECO:0000256" key="7">
    <source>
        <dbReference type="ARBA" id="ARBA00022989"/>
    </source>
</evidence>
<dbReference type="GeneID" id="20234640"/>
<evidence type="ECO:0000256" key="3">
    <source>
        <dbReference type="ARBA" id="ARBA00022676"/>
    </source>
</evidence>
<dbReference type="HOGENOM" id="CLU_032341_1_2_1"/>
<comment type="subcellular location">
    <subcellularLocation>
        <location evidence="1">Membrane</location>
        <topology evidence="1">Single-pass type II membrane protein</topology>
    </subcellularLocation>
</comment>
<dbReference type="PANTHER" id="PTHR19297">
    <property type="entry name" value="GLYCOSYLTRANSFERASE 14 FAMILY MEMBER"/>
    <property type="match status" value="1"/>
</dbReference>
<comment type="pathway">
    <text evidence="2">Protein modification; protein glycosylation.</text>
</comment>
<evidence type="ECO:0000256" key="1">
    <source>
        <dbReference type="ARBA" id="ARBA00004606"/>
    </source>
</evidence>
<keyword evidence="3" id="KW-0328">Glycosyltransferase</keyword>
<dbReference type="AlphaFoldDB" id="V4C8T6"/>
<evidence type="ECO:0000256" key="5">
    <source>
        <dbReference type="ARBA" id="ARBA00022692"/>
    </source>
</evidence>
<dbReference type="EMBL" id="KB201263">
    <property type="protein sequence ID" value="ESO98164.1"/>
    <property type="molecule type" value="Genomic_DNA"/>
</dbReference>
<dbReference type="GO" id="GO:0008375">
    <property type="term" value="F:acetylglucosaminyltransferase activity"/>
    <property type="evidence" value="ECO:0007669"/>
    <property type="project" value="TreeGrafter"/>
</dbReference>
<protein>
    <recommendedName>
        <fullName evidence="13">Protein xylosyltransferase</fullName>
    </recommendedName>
</protein>
<gene>
    <name evidence="11" type="ORF">LOTGIDRAFT_142999</name>
</gene>
<reference evidence="11 12" key="1">
    <citation type="journal article" date="2013" name="Nature">
        <title>Insights into bilaterian evolution from three spiralian genomes.</title>
        <authorList>
            <person name="Simakov O."/>
            <person name="Marletaz F."/>
            <person name="Cho S.J."/>
            <person name="Edsinger-Gonzales E."/>
            <person name="Havlak P."/>
            <person name="Hellsten U."/>
            <person name="Kuo D.H."/>
            <person name="Larsson T."/>
            <person name="Lv J."/>
            <person name="Arendt D."/>
            <person name="Savage R."/>
            <person name="Osoegawa K."/>
            <person name="de Jong P."/>
            <person name="Grimwood J."/>
            <person name="Chapman J.A."/>
            <person name="Shapiro H."/>
            <person name="Aerts A."/>
            <person name="Otillar R.P."/>
            <person name="Terry A.Y."/>
            <person name="Boore J.L."/>
            <person name="Grigoriev I.V."/>
            <person name="Lindberg D.R."/>
            <person name="Seaver E.C."/>
            <person name="Weisblat D.A."/>
            <person name="Putnam N.H."/>
            <person name="Rokhsar D.S."/>
        </authorList>
    </citation>
    <scope>NUCLEOTIDE SEQUENCE [LARGE SCALE GENOMIC DNA]</scope>
</reference>
<dbReference type="OrthoDB" id="2019572at2759"/>
<keyword evidence="6" id="KW-0735">Signal-anchor</keyword>
<organism evidence="11 12">
    <name type="scientific">Lottia gigantea</name>
    <name type="common">Giant owl limpet</name>
    <dbReference type="NCBI Taxonomy" id="225164"/>
    <lineage>
        <taxon>Eukaryota</taxon>
        <taxon>Metazoa</taxon>
        <taxon>Spiralia</taxon>
        <taxon>Lophotrochozoa</taxon>
        <taxon>Mollusca</taxon>
        <taxon>Gastropoda</taxon>
        <taxon>Patellogastropoda</taxon>
        <taxon>Lottioidea</taxon>
        <taxon>Lottiidae</taxon>
        <taxon>Lottia</taxon>
    </lineage>
</organism>
<dbReference type="STRING" id="225164.V4C8T6"/>
<keyword evidence="9" id="KW-0325">Glycoprotein</keyword>
<dbReference type="Proteomes" id="UP000030746">
    <property type="component" value="Unassembled WGS sequence"/>
</dbReference>
<dbReference type="InterPro" id="IPR003406">
    <property type="entry name" value="Glyco_trans_14"/>
</dbReference>